<organism evidence="1 2">
    <name type="scientific">Kribbella karoonensis</name>
    <dbReference type="NCBI Taxonomy" id="324851"/>
    <lineage>
        <taxon>Bacteria</taxon>
        <taxon>Bacillati</taxon>
        <taxon>Actinomycetota</taxon>
        <taxon>Actinomycetes</taxon>
        <taxon>Propionibacteriales</taxon>
        <taxon>Kribbellaceae</taxon>
        <taxon>Kribbella</taxon>
    </lineage>
</organism>
<keyword evidence="2" id="KW-1185">Reference proteome</keyword>
<dbReference type="Proteomes" id="UP001500190">
    <property type="component" value="Unassembled WGS sequence"/>
</dbReference>
<reference evidence="1 2" key="1">
    <citation type="journal article" date="2019" name="Int. J. Syst. Evol. Microbiol.">
        <title>The Global Catalogue of Microorganisms (GCM) 10K type strain sequencing project: providing services to taxonomists for standard genome sequencing and annotation.</title>
        <authorList>
            <consortium name="The Broad Institute Genomics Platform"/>
            <consortium name="The Broad Institute Genome Sequencing Center for Infectious Disease"/>
            <person name="Wu L."/>
            <person name="Ma J."/>
        </authorList>
    </citation>
    <scope>NUCLEOTIDE SEQUENCE [LARGE SCALE GENOMIC DNA]</scope>
    <source>
        <strain evidence="1 2">JCM 14304</strain>
    </source>
</reference>
<gene>
    <name evidence="1" type="ORF">GCM10009742_67520</name>
</gene>
<dbReference type="EMBL" id="BAAAND010000012">
    <property type="protein sequence ID" value="GAA1607848.1"/>
    <property type="molecule type" value="Genomic_DNA"/>
</dbReference>
<evidence type="ECO:0000313" key="2">
    <source>
        <dbReference type="Proteomes" id="UP001500190"/>
    </source>
</evidence>
<sequence>MFVAADRLTGVPVQVGQAVQPAAAQYGVHGRGRQAEGVRELHRAEAVPAAQADDPAYDARRGLVRLLVRA</sequence>
<name>A0ABN2EKT1_9ACTN</name>
<comment type="caution">
    <text evidence="1">The sequence shown here is derived from an EMBL/GenBank/DDBJ whole genome shotgun (WGS) entry which is preliminary data.</text>
</comment>
<accession>A0ABN2EKT1</accession>
<proteinExistence type="predicted"/>
<protein>
    <submittedName>
        <fullName evidence="1">Uncharacterized protein</fullName>
    </submittedName>
</protein>
<evidence type="ECO:0000313" key="1">
    <source>
        <dbReference type="EMBL" id="GAA1607848.1"/>
    </source>
</evidence>